<evidence type="ECO:0000256" key="5">
    <source>
        <dbReference type="ARBA" id="ARBA00023136"/>
    </source>
</evidence>
<keyword evidence="10" id="KW-1185">Reference proteome</keyword>
<comment type="caution">
    <text evidence="7">Lacks conserved residue(s) required for the propagation of feature annotation.</text>
</comment>
<dbReference type="PRINTS" id="PR00259">
    <property type="entry name" value="TMFOUR"/>
</dbReference>
<feature type="region of interest" description="Disordered" evidence="8">
    <location>
        <begin position="1"/>
        <end position="27"/>
    </location>
</feature>
<keyword evidence="4 7" id="KW-1133">Transmembrane helix</keyword>
<dbReference type="Pfam" id="PF00335">
    <property type="entry name" value="Tetraspanin"/>
    <property type="match status" value="1"/>
</dbReference>
<evidence type="ECO:0000256" key="8">
    <source>
        <dbReference type="SAM" id="MobiDB-lite"/>
    </source>
</evidence>
<evidence type="ECO:0000256" key="4">
    <source>
        <dbReference type="ARBA" id="ARBA00022989"/>
    </source>
</evidence>
<dbReference type="PANTHER" id="PTHR19282">
    <property type="entry name" value="TETRASPANIN"/>
    <property type="match status" value="1"/>
</dbReference>
<feature type="transmembrane region" description="Helical" evidence="7">
    <location>
        <begin position="126"/>
        <end position="145"/>
    </location>
</feature>
<evidence type="ECO:0000256" key="1">
    <source>
        <dbReference type="ARBA" id="ARBA00004141"/>
    </source>
</evidence>
<feature type="transmembrane region" description="Helical" evidence="7">
    <location>
        <begin position="43"/>
        <end position="66"/>
    </location>
</feature>
<evidence type="ECO:0000313" key="9">
    <source>
        <dbReference type="EMBL" id="KAH7952623.1"/>
    </source>
</evidence>
<dbReference type="InterPro" id="IPR018499">
    <property type="entry name" value="Tetraspanin/Peripherin"/>
</dbReference>
<evidence type="ECO:0000256" key="2">
    <source>
        <dbReference type="ARBA" id="ARBA00006840"/>
    </source>
</evidence>
<name>A0A9J6CY80_RHIMP</name>
<evidence type="ECO:0000256" key="6">
    <source>
        <dbReference type="PIRSR" id="PIRSR002419-1"/>
    </source>
</evidence>
<dbReference type="VEuPathDB" id="VectorBase:LOC119186575"/>
<gene>
    <name evidence="9" type="ORF">HPB51_028215</name>
</gene>
<dbReference type="PANTHER" id="PTHR19282:SF431">
    <property type="entry name" value="TETRASPANIN 26A, ISOFORM B-RELATED"/>
    <property type="match status" value="1"/>
</dbReference>
<reference evidence="9" key="1">
    <citation type="journal article" date="2020" name="Cell">
        <title>Large-Scale Comparative Analyses of Tick Genomes Elucidate Their Genetic Diversity and Vector Capacities.</title>
        <authorList>
            <consortium name="Tick Genome and Microbiome Consortium (TIGMIC)"/>
            <person name="Jia N."/>
            <person name="Wang J."/>
            <person name="Shi W."/>
            <person name="Du L."/>
            <person name="Sun Y."/>
            <person name="Zhan W."/>
            <person name="Jiang J.F."/>
            <person name="Wang Q."/>
            <person name="Zhang B."/>
            <person name="Ji P."/>
            <person name="Bell-Sakyi L."/>
            <person name="Cui X.M."/>
            <person name="Yuan T.T."/>
            <person name="Jiang B.G."/>
            <person name="Yang W.F."/>
            <person name="Lam T.T."/>
            <person name="Chang Q.C."/>
            <person name="Ding S.J."/>
            <person name="Wang X.J."/>
            <person name="Zhu J.G."/>
            <person name="Ruan X.D."/>
            <person name="Zhao L."/>
            <person name="Wei J.T."/>
            <person name="Ye R.Z."/>
            <person name="Que T.C."/>
            <person name="Du C.H."/>
            <person name="Zhou Y.H."/>
            <person name="Cheng J.X."/>
            <person name="Dai P.F."/>
            <person name="Guo W.B."/>
            <person name="Han X.H."/>
            <person name="Huang E.J."/>
            <person name="Li L.F."/>
            <person name="Wei W."/>
            <person name="Gao Y.C."/>
            <person name="Liu J.Z."/>
            <person name="Shao H.Z."/>
            <person name="Wang X."/>
            <person name="Wang C.C."/>
            <person name="Yang T.C."/>
            <person name="Huo Q.B."/>
            <person name="Li W."/>
            <person name="Chen H.Y."/>
            <person name="Chen S.E."/>
            <person name="Zhou L.G."/>
            <person name="Ni X.B."/>
            <person name="Tian J.H."/>
            <person name="Sheng Y."/>
            <person name="Liu T."/>
            <person name="Pan Y.S."/>
            <person name="Xia L.Y."/>
            <person name="Li J."/>
            <person name="Zhao F."/>
            <person name="Cao W.C."/>
        </authorList>
    </citation>
    <scope>NUCLEOTIDE SEQUENCE</scope>
    <source>
        <strain evidence="9">Rmic-2018</strain>
    </source>
</reference>
<organism evidence="9 10">
    <name type="scientific">Rhipicephalus microplus</name>
    <name type="common">Cattle tick</name>
    <name type="synonym">Boophilus microplus</name>
    <dbReference type="NCBI Taxonomy" id="6941"/>
    <lineage>
        <taxon>Eukaryota</taxon>
        <taxon>Metazoa</taxon>
        <taxon>Ecdysozoa</taxon>
        <taxon>Arthropoda</taxon>
        <taxon>Chelicerata</taxon>
        <taxon>Arachnida</taxon>
        <taxon>Acari</taxon>
        <taxon>Parasitiformes</taxon>
        <taxon>Ixodida</taxon>
        <taxon>Ixodoidea</taxon>
        <taxon>Ixodidae</taxon>
        <taxon>Rhipicephalinae</taxon>
        <taxon>Rhipicephalus</taxon>
        <taxon>Boophilus</taxon>
    </lineage>
</organism>
<dbReference type="AlphaFoldDB" id="A0A9J6CY80"/>
<comment type="caution">
    <text evidence="9">The sequence shown here is derived from an EMBL/GenBank/DDBJ whole genome shotgun (WGS) entry which is preliminary data.</text>
</comment>
<dbReference type="SUPFAM" id="SSF48652">
    <property type="entry name" value="Tetraspanin"/>
    <property type="match status" value="1"/>
</dbReference>
<evidence type="ECO:0000256" key="7">
    <source>
        <dbReference type="RuleBase" id="RU361218"/>
    </source>
</evidence>
<feature type="compositionally biased region" description="Low complexity" evidence="8">
    <location>
        <begin position="11"/>
        <end position="25"/>
    </location>
</feature>
<feature type="transmembrane region" description="Helical" evidence="7">
    <location>
        <begin position="93"/>
        <end position="114"/>
    </location>
</feature>
<evidence type="ECO:0000256" key="3">
    <source>
        <dbReference type="ARBA" id="ARBA00022692"/>
    </source>
</evidence>
<dbReference type="InterPro" id="IPR008952">
    <property type="entry name" value="Tetraspanin_EC2_sf"/>
</dbReference>
<sequence>MSRPHKDEGGASSRSSRLSAPVSSPQPETTILLDVNPVVRCPLLLLNLLLWIVGAFFMLAGALFLVESWEFEEDERILENLDFPGTLLSHLEVLLFSFGLALFTVSSCGCVGALRENTFLLNMYSHALTLLILVNFVLGVLVFFVPGSITVVIRTTLSERLEVQYRDAPDIENLVNAVQHYLKCCGMTHRNFRDWENNISYFHCNLSNPSHERCSVPPSCCRTDSSYTGIFCGRDVLNLSDHEAWFRVHTGSCPDAANRFLKEHVMIMAASASSPSSCWPSSTWSRTP</sequence>
<keyword evidence="6" id="KW-1015">Disulfide bond</keyword>
<comment type="subcellular location">
    <subcellularLocation>
        <location evidence="1 7">Membrane</location>
        <topology evidence="1 7">Multi-pass membrane protein</topology>
    </subcellularLocation>
</comment>
<reference evidence="9" key="2">
    <citation type="submission" date="2021-09" db="EMBL/GenBank/DDBJ databases">
        <authorList>
            <person name="Jia N."/>
            <person name="Wang J."/>
            <person name="Shi W."/>
            <person name="Du L."/>
            <person name="Sun Y."/>
            <person name="Zhan W."/>
            <person name="Jiang J."/>
            <person name="Wang Q."/>
            <person name="Zhang B."/>
            <person name="Ji P."/>
            <person name="Sakyi L.B."/>
            <person name="Cui X."/>
            <person name="Yuan T."/>
            <person name="Jiang B."/>
            <person name="Yang W."/>
            <person name="Lam T.T.-Y."/>
            <person name="Chang Q."/>
            <person name="Ding S."/>
            <person name="Wang X."/>
            <person name="Zhu J."/>
            <person name="Ruan X."/>
            <person name="Zhao L."/>
            <person name="Wei J."/>
            <person name="Que T."/>
            <person name="Du C."/>
            <person name="Cheng J."/>
            <person name="Dai P."/>
            <person name="Han X."/>
            <person name="Huang E."/>
            <person name="Gao Y."/>
            <person name="Liu J."/>
            <person name="Shao H."/>
            <person name="Ye R."/>
            <person name="Li L."/>
            <person name="Wei W."/>
            <person name="Wang X."/>
            <person name="Wang C."/>
            <person name="Huo Q."/>
            <person name="Li W."/>
            <person name="Guo W."/>
            <person name="Chen H."/>
            <person name="Chen S."/>
            <person name="Zhou L."/>
            <person name="Zhou L."/>
            <person name="Ni X."/>
            <person name="Tian J."/>
            <person name="Zhou Y."/>
            <person name="Sheng Y."/>
            <person name="Liu T."/>
            <person name="Pan Y."/>
            <person name="Xia L."/>
            <person name="Li J."/>
            <person name="Zhao F."/>
            <person name="Cao W."/>
        </authorList>
    </citation>
    <scope>NUCLEOTIDE SEQUENCE</scope>
    <source>
        <strain evidence="9">Rmic-2018</strain>
        <tissue evidence="9">Larvae</tissue>
    </source>
</reference>
<keyword evidence="3 7" id="KW-0812">Transmembrane</keyword>
<dbReference type="GO" id="GO:0005886">
    <property type="term" value="C:plasma membrane"/>
    <property type="evidence" value="ECO:0007669"/>
    <property type="project" value="TreeGrafter"/>
</dbReference>
<dbReference type="Gene3D" id="1.10.1450.10">
    <property type="entry name" value="Tetraspanin"/>
    <property type="match status" value="1"/>
</dbReference>
<dbReference type="InterPro" id="IPR000301">
    <property type="entry name" value="Tetraspanin_animals"/>
</dbReference>
<dbReference type="PIRSF" id="PIRSF002419">
    <property type="entry name" value="Tetraspanin"/>
    <property type="match status" value="1"/>
</dbReference>
<accession>A0A9J6CY80</accession>
<comment type="similarity">
    <text evidence="2 7">Belongs to the tetraspanin (TM4SF) family.</text>
</comment>
<proteinExistence type="inferred from homology"/>
<dbReference type="EMBL" id="JABSTU010004885">
    <property type="protein sequence ID" value="KAH7952623.1"/>
    <property type="molecule type" value="Genomic_DNA"/>
</dbReference>
<protein>
    <recommendedName>
        <fullName evidence="7">Tetraspanin</fullName>
    </recommendedName>
</protein>
<keyword evidence="5 7" id="KW-0472">Membrane</keyword>
<evidence type="ECO:0000313" key="10">
    <source>
        <dbReference type="Proteomes" id="UP000821866"/>
    </source>
</evidence>
<dbReference type="Proteomes" id="UP000821866">
    <property type="component" value="Unassembled WGS sequence"/>
</dbReference>
<feature type="disulfide bond" evidence="6">
    <location>
        <begin position="185"/>
        <end position="204"/>
    </location>
</feature>